<protein>
    <submittedName>
        <fullName evidence="2">Uncharacterized protein</fullName>
    </submittedName>
</protein>
<proteinExistence type="predicted"/>
<feature type="region of interest" description="Disordered" evidence="1">
    <location>
        <begin position="225"/>
        <end position="247"/>
    </location>
</feature>
<organism evidence="2">
    <name type="scientific">Anopheles coluzzii</name>
    <name type="common">African malaria mosquito</name>
    <dbReference type="NCBI Taxonomy" id="1518534"/>
    <lineage>
        <taxon>Eukaryota</taxon>
        <taxon>Metazoa</taxon>
        <taxon>Ecdysozoa</taxon>
        <taxon>Arthropoda</taxon>
        <taxon>Hexapoda</taxon>
        <taxon>Insecta</taxon>
        <taxon>Pterygota</taxon>
        <taxon>Neoptera</taxon>
        <taxon>Endopterygota</taxon>
        <taxon>Diptera</taxon>
        <taxon>Nematocera</taxon>
        <taxon>Culicoidea</taxon>
        <taxon>Culicidae</taxon>
        <taxon>Anophelinae</taxon>
        <taxon>Anopheles</taxon>
    </lineage>
</organism>
<dbReference type="AlphaFoldDB" id="A0A8W7NYS4"/>
<dbReference type="Proteomes" id="UP000075882">
    <property type="component" value="Unassembled WGS sequence"/>
</dbReference>
<accession>A0A8W7NYS4</accession>
<evidence type="ECO:0000313" key="2">
    <source>
        <dbReference type="EnsemblMetazoa" id="ACOM022351-PA.1"/>
    </source>
</evidence>
<reference evidence="2" key="1">
    <citation type="submission" date="2022-08" db="UniProtKB">
        <authorList>
            <consortium name="EnsemblMetazoa"/>
        </authorList>
    </citation>
    <scope>IDENTIFICATION</scope>
</reference>
<evidence type="ECO:0000256" key="1">
    <source>
        <dbReference type="SAM" id="MobiDB-lite"/>
    </source>
</evidence>
<name>A0A8W7NYS4_ANOCL</name>
<sequence>MVELNRDPEQSRCTVARPAPEAAPRLEVLPARLELHCPHRLHFALLLAHLIAQVGQVAVVRASGQTAARDGSNVLLMHWQTHREQQLEKRFRKRFSSSSWRCIRLTSSRSRSCSVSLFVQPIDFMKLWPTFLGGRHGFPPGPGFPHGPPPFGRPPAGTGPSSALRARFSFSATIRSSSARYVCFCAGDVLYRSSLSTWYRFASLKLMIGSSVRPVTIWPEALRIGAPPPPAPTPPRERPIGTGLRRS</sequence>
<dbReference type="EnsemblMetazoa" id="ACOM022351-RA">
    <property type="protein sequence ID" value="ACOM022351-PA.1"/>
    <property type="gene ID" value="ACOM022351"/>
</dbReference>